<keyword evidence="7" id="KW-0175">Coiled coil</keyword>
<keyword evidence="3" id="KW-0479">Metal-binding</keyword>
<dbReference type="SUPFAM" id="SSF57716">
    <property type="entry name" value="Glucocorticoid receptor-like (DNA-binding domain)"/>
    <property type="match status" value="1"/>
</dbReference>
<organism evidence="14 15">
    <name type="scientific">Euphydryas editha</name>
    <name type="common">Edith's checkerspot</name>
    <dbReference type="NCBI Taxonomy" id="104508"/>
    <lineage>
        <taxon>Eukaryota</taxon>
        <taxon>Metazoa</taxon>
        <taxon>Ecdysozoa</taxon>
        <taxon>Arthropoda</taxon>
        <taxon>Hexapoda</taxon>
        <taxon>Insecta</taxon>
        <taxon>Pterygota</taxon>
        <taxon>Neoptera</taxon>
        <taxon>Endopterygota</taxon>
        <taxon>Lepidoptera</taxon>
        <taxon>Glossata</taxon>
        <taxon>Ditrysia</taxon>
        <taxon>Papilionoidea</taxon>
        <taxon>Nymphalidae</taxon>
        <taxon>Nymphalinae</taxon>
        <taxon>Euphydryas</taxon>
    </lineage>
</organism>
<dbReference type="InterPro" id="IPR026516">
    <property type="entry name" value="THAP1/10"/>
</dbReference>
<evidence type="ECO:0000256" key="3">
    <source>
        <dbReference type="ARBA" id="ARBA00022723"/>
    </source>
</evidence>
<evidence type="ECO:0000313" key="15">
    <source>
        <dbReference type="Proteomes" id="UP001153954"/>
    </source>
</evidence>
<evidence type="ECO:0000256" key="5">
    <source>
        <dbReference type="ARBA" id="ARBA00022833"/>
    </source>
</evidence>
<feature type="domain" description="THAP-type" evidence="13">
    <location>
        <begin position="1"/>
        <end position="81"/>
    </location>
</feature>
<dbReference type="Proteomes" id="UP001153954">
    <property type="component" value="Unassembled WGS sequence"/>
</dbReference>
<accession>A0AAU9TDP3</accession>
<evidence type="ECO:0000256" key="1">
    <source>
        <dbReference type="ARBA" id="ARBA00004642"/>
    </source>
</evidence>
<evidence type="ECO:0000256" key="7">
    <source>
        <dbReference type="ARBA" id="ARBA00023054"/>
    </source>
</evidence>
<sequence length="907" mass="104227">MSNKKCCVPGCENNAGSLHKFPNPEKNNVLFNSWVSSVGGDILRLENDHIFKYRRVCHKHFEEKYLCRYNRLSNIAVPTLHMPEQTSLPTFTLTERNCQSSDPIRKEPSTSVAIQLYSEKEDDVMMKENIEPSTSVAIQLYSEKEDDVMMKENIVSQNEETPKIVVSKRKRIFSTPAEQALHKKLVQLANKLNKCRNKNKKQGAKLKNLLKISNNPQYLKSLDNLSSTAKIFTMMQFREAKKKGKGRRFSIKEKLLALSIMKQSPKGYRFLRKIFVLPAAQTLLKLINQADIKPGLNENIKKQIQKATEKMTVKERLCVILFDEMSLKANITYNERKDRVIGFVSNGEKTIAEFADHAQVFMVRGLLKNYKQPVCYTFSQSATKGPELAKQLKAVISQMQGAGLIVVATVCDQGTNNVHCLKLLLQETHTAILKKGQEPRGKFFEINGHEIVPIYDPPHLIKGIRNNLLNKDLKYIENGKEKIAKWEDITYLHRENPGYRGIRLVPKLTDNHVIRNKINKMKVKFATQILSQTVGMNMGYLSDKGILPPQCKDTADILILFDKLFDSVNGSFDKRSKHGKPLLGPVTPKSPHHKFWNESKKSLKNMKFVNRNTGQIEHTPTLNNWVWTLEGIEMLLKNVKEKYDVSSVWLRHLNQDPVENFFGAIRSHGCRNTNPTPERFESAFTTLLVNNLSSVHAPGANCEKDNCQGLQEFIITSDCKALPACEIENIPDIAITPLENKSDPRQIGGLQYVSGYFVKNTKKNVFKGCEQCKKDFLNKNQTEYIKYREYSGKQWLCSPSDAFLSCISSLQDINVAILKTNLDKYYLKELIKTIIFSSIDFKYISCNNHKEKNIDYLINLSCRFFIYNYCKEINKIICNKRECDDDDDKFKVKAKKYFHKCYKRKNK</sequence>
<dbReference type="SMART" id="SM00980">
    <property type="entry name" value="THAP"/>
    <property type="match status" value="1"/>
</dbReference>
<dbReference type="InterPro" id="IPR048365">
    <property type="entry name" value="TNP-like_RNaseH_N"/>
</dbReference>
<keyword evidence="6" id="KW-0805">Transcription regulation</keyword>
<keyword evidence="11" id="KW-0131">Cell cycle</keyword>
<dbReference type="PANTHER" id="PTHR46600:SF1">
    <property type="entry name" value="THAP DOMAIN-CONTAINING PROTEIN 1"/>
    <property type="match status" value="1"/>
</dbReference>
<evidence type="ECO:0000259" key="13">
    <source>
        <dbReference type="PROSITE" id="PS50950"/>
    </source>
</evidence>
<dbReference type="InterPro" id="IPR048366">
    <property type="entry name" value="TNP-like_GBD"/>
</dbReference>
<keyword evidence="8 12" id="KW-0238">DNA-binding</keyword>
<protein>
    <recommendedName>
        <fullName evidence="13">THAP-type domain-containing protein</fullName>
    </recommendedName>
</protein>
<evidence type="ECO:0000256" key="12">
    <source>
        <dbReference type="PROSITE-ProRule" id="PRU00309"/>
    </source>
</evidence>
<dbReference type="Pfam" id="PF21789">
    <property type="entry name" value="TNP-like_RNaseH_C"/>
    <property type="match status" value="1"/>
</dbReference>
<dbReference type="GO" id="GO:0005654">
    <property type="term" value="C:nucleoplasm"/>
    <property type="evidence" value="ECO:0007669"/>
    <property type="project" value="UniProtKB-SubCell"/>
</dbReference>
<name>A0AAU9TDP3_EUPED</name>
<dbReference type="GO" id="GO:0008270">
    <property type="term" value="F:zinc ion binding"/>
    <property type="evidence" value="ECO:0007669"/>
    <property type="project" value="UniProtKB-KW"/>
</dbReference>
<dbReference type="InterPro" id="IPR048367">
    <property type="entry name" value="TNP-like_RNaseH_C"/>
</dbReference>
<evidence type="ECO:0000256" key="4">
    <source>
        <dbReference type="ARBA" id="ARBA00022771"/>
    </source>
</evidence>
<dbReference type="GO" id="GO:0043565">
    <property type="term" value="F:sequence-specific DNA binding"/>
    <property type="evidence" value="ECO:0007669"/>
    <property type="project" value="InterPro"/>
</dbReference>
<dbReference type="PANTHER" id="PTHR46600">
    <property type="entry name" value="THAP DOMAIN-CONTAINING"/>
    <property type="match status" value="1"/>
</dbReference>
<keyword evidence="10" id="KW-0539">Nucleus</keyword>
<proteinExistence type="inferred from homology"/>
<reference evidence="14" key="1">
    <citation type="submission" date="2022-03" db="EMBL/GenBank/DDBJ databases">
        <authorList>
            <person name="Tunstrom K."/>
        </authorList>
    </citation>
    <scope>NUCLEOTIDE SEQUENCE</scope>
</reference>
<evidence type="ECO:0000256" key="11">
    <source>
        <dbReference type="ARBA" id="ARBA00023306"/>
    </source>
</evidence>
<dbReference type="PROSITE" id="PS50950">
    <property type="entry name" value="ZF_THAP"/>
    <property type="match status" value="1"/>
</dbReference>
<dbReference type="AlphaFoldDB" id="A0AAU9TDP3"/>
<evidence type="ECO:0000256" key="10">
    <source>
        <dbReference type="ARBA" id="ARBA00023242"/>
    </source>
</evidence>
<dbReference type="SMART" id="SM00692">
    <property type="entry name" value="DM3"/>
    <property type="match status" value="1"/>
</dbReference>
<keyword evidence="15" id="KW-1185">Reference proteome</keyword>
<dbReference type="Pfam" id="PF05485">
    <property type="entry name" value="THAP"/>
    <property type="match status" value="1"/>
</dbReference>
<comment type="similarity">
    <text evidence="2">Belongs to the THAP1 family.</text>
</comment>
<dbReference type="Pfam" id="PF21788">
    <property type="entry name" value="TNP-like_GBD"/>
    <property type="match status" value="1"/>
</dbReference>
<dbReference type="InterPro" id="IPR006612">
    <property type="entry name" value="THAP_Znf"/>
</dbReference>
<dbReference type="EMBL" id="CAKOGL010000001">
    <property type="protein sequence ID" value="CAH2083826.1"/>
    <property type="molecule type" value="Genomic_DNA"/>
</dbReference>
<evidence type="ECO:0000256" key="6">
    <source>
        <dbReference type="ARBA" id="ARBA00023015"/>
    </source>
</evidence>
<comment type="caution">
    <text evidence="14">The sequence shown here is derived from an EMBL/GenBank/DDBJ whole genome shotgun (WGS) entry which is preliminary data.</text>
</comment>
<dbReference type="Pfam" id="PF21787">
    <property type="entry name" value="TNP-like_RNaseH_N"/>
    <property type="match status" value="1"/>
</dbReference>
<keyword evidence="4 12" id="KW-0863">Zinc-finger</keyword>
<evidence type="ECO:0000256" key="8">
    <source>
        <dbReference type="ARBA" id="ARBA00023125"/>
    </source>
</evidence>
<evidence type="ECO:0000256" key="2">
    <source>
        <dbReference type="ARBA" id="ARBA00006177"/>
    </source>
</evidence>
<gene>
    <name evidence="14" type="ORF">EEDITHA_LOCUS455</name>
</gene>
<keyword evidence="5" id="KW-0862">Zinc</keyword>
<evidence type="ECO:0000256" key="9">
    <source>
        <dbReference type="ARBA" id="ARBA00023163"/>
    </source>
</evidence>
<comment type="subcellular location">
    <subcellularLocation>
        <location evidence="1">Nucleus</location>
        <location evidence="1">Nucleoplasm</location>
    </subcellularLocation>
</comment>
<evidence type="ECO:0000313" key="14">
    <source>
        <dbReference type="EMBL" id="CAH2083826.1"/>
    </source>
</evidence>
<keyword evidence="9" id="KW-0804">Transcription</keyword>